<feature type="domain" description="Thioesterase" evidence="3">
    <location>
        <begin position="31"/>
        <end position="108"/>
    </location>
</feature>
<dbReference type="PANTHER" id="PTHR43240">
    <property type="entry name" value="1,4-DIHYDROXY-2-NAPHTHOYL-COA THIOESTERASE 1"/>
    <property type="match status" value="1"/>
</dbReference>
<dbReference type="Proteomes" id="UP000616346">
    <property type="component" value="Unassembled WGS sequence"/>
</dbReference>
<dbReference type="InterPro" id="IPR006683">
    <property type="entry name" value="Thioestr_dom"/>
</dbReference>
<dbReference type="InterPro" id="IPR029069">
    <property type="entry name" value="HotDog_dom_sf"/>
</dbReference>
<proteinExistence type="inferred from homology"/>
<accession>A0ABR8VDT7</accession>
<keyword evidence="2" id="KW-0378">Hydrolase</keyword>
<keyword evidence="5" id="KW-1185">Reference proteome</keyword>
<dbReference type="NCBIfam" id="TIGR00369">
    <property type="entry name" value="unchar_dom_1"/>
    <property type="match status" value="1"/>
</dbReference>
<organism evidence="4 5">
    <name type="scientific">Phocaeicola faecium</name>
    <dbReference type="NCBI Taxonomy" id="2762213"/>
    <lineage>
        <taxon>Bacteria</taxon>
        <taxon>Pseudomonadati</taxon>
        <taxon>Bacteroidota</taxon>
        <taxon>Bacteroidia</taxon>
        <taxon>Bacteroidales</taxon>
        <taxon>Bacteroidaceae</taxon>
        <taxon>Phocaeicola</taxon>
    </lineage>
</organism>
<evidence type="ECO:0000313" key="5">
    <source>
        <dbReference type="Proteomes" id="UP000616346"/>
    </source>
</evidence>
<evidence type="ECO:0000256" key="2">
    <source>
        <dbReference type="ARBA" id="ARBA00022801"/>
    </source>
</evidence>
<comment type="caution">
    <text evidence="4">The sequence shown here is derived from an EMBL/GenBank/DDBJ whole genome shotgun (WGS) entry which is preliminary data.</text>
</comment>
<sequence>MGEHLGIVFQEMKDGYVKASMPVDERSCQPFGVLNGGASLALAEIVAGHGSIPLCAASEMPCGIQVSANHFRMVPVGETITATGTLIHRGRTLHTWNIDIMNQNGQLVSTARVVNKIVKKHS</sequence>
<dbReference type="CDD" id="cd03443">
    <property type="entry name" value="PaaI_thioesterase"/>
    <property type="match status" value="1"/>
</dbReference>
<name>A0ABR8VDT7_9BACT</name>
<dbReference type="SUPFAM" id="SSF54637">
    <property type="entry name" value="Thioesterase/thiol ester dehydrase-isomerase"/>
    <property type="match status" value="1"/>
</dbReference>
<reference evidence="4 5" key="1">
    <citation type="submission" date="2020-08" db="EMBL/GenBank/DDBJ databases">
        <title>A Genomic Blueprint of the Chicken Gut Microbiome.</title>
        <authorList>
            <person name="Gilroy R."/>
            <person name="Ravi A."/>
            <person name="Getino M."/>
            <person name="Pursley I."/>
            <person name="Horton D.L."/>
            <person name="Alikhan N.-F."/>
            <person name="Baker D."/>
            <person name="Gharbi K."/>
            <person name="Hall N."/>
            <person name="Watson M."/>
            <person name="Adriaenssens E.M."/>
            <person name="Foster-Nyarko E."/>
            <person name="Jarju S."/>
            <person name="Secka A."/>
            <person name="Antonio M."/>
            <person name="Oren A."/>
            <person name="Chaudhuri R."/>
            <person name="La Ragione R.M."/>
            <person name="Hildebrand F."/>
            <person name="Pallen M.J."/>
        </authorList>
    </citation>
    <scope>NUCLEOTIDE SEQUENCE [LARGE SCALE GENOMIC DNA]</scope>
    <source>
        <strain evidence="4 5">Sa1YUN3</strain>
    </source>
</reference>
<protein>
    <submittedName>
        <fullName evidence="4">PaaI family thioesterase</fullName>
    </submittedName>
</protein>
<evidence type="ECO:0000259" key="3">
    <source>
        <dbReference type="Pfam" id="PF03061"/>
    </source>
</evidence>
<evidence type="ECO:0000313" key="4">
    <source>
        <dbReference type="EMBL" id="MBD8002941.1"/>
    </source>
</evidence>
<dbReference type="EMBL" id="JACSPQ010000017">
    <property type="protein sequence ID" value="MBD8002941.1"/>
    <property type="molecule type" value="Genomic_DNA"/>
</dbReference>
<dbReference type="Pfam" id="PF03061">
    <property type="entry name" value="4HBT"/>
    <property type="match status" value="1"/>
</dbReference>
<evidence type="ECO:0000256" key="1">
    <source>
        <dbReference type="ARBA" id="ARBA00008324"/>
    </source>
</evidence>
<gene>
    <name evidence="4" type="ORF">H9626_12090</name>
</gene>
<dbReference type="InterPro" id="IPR003736">
    <property type="entry name" value="PAAI_dom"/>
</dbReference>
<dbReference type="PANTHER" id="PTHR43240:SF5">
    <property type="entry name" value="1,4-DIHYDROXY-2-NAPHTHOYL-COA THIOESTERASE 1"/>
    <property type="match status" value="1"/>
</dbReference>
<comment type="similarity">
    <text evidence="1">Belongs to the thioesterase PaaI family.</text>
</comment>
<dbReference type="Gene3D" id="3.10.129.10">
    <property type="entry name" value="Hotdog Thioesterase"/>
    <property type="match status" value="1"/>
</dbReference>